<protein>
    <submittedName>
        <fullName evidence="1">Uncharacterized protein</fullName>
    </submittedName>
</protein>
<reference evidence="1 2" key="1">
    <citation type="submission" date="2016-07" db="EMBL/GenBank/DDBJ databases">
        <title>Pervasive Adenine N6-methylation of Active Genes in Fungi.</title>
        <authorList>
            <consortium name="DOE Joint Genome Institute"/>
            <person name="Mondo S.J."/>
            <person name="Dannebaum R.O."/>
            <person name="Kuo R.C."/>
            <person name="Labutti K."/>
            <person name="Haridas S."/>
            <person name="Kuo A."/>
            <person name="Salamov A."/>
            <person name="Ahrendt S.R."/>
            <person name="Lipzen A."/>
            <person name="Sullivan W."/>
            <person name="Andreopoulos W.B."/>
            <person name="Clum A."/>
            <person name="Lindquist E."/>
            <person name="Daum C."/>
            <person name="Ramamoorthy G.K."/>
            <person name="Gryganskyi A."/>
            <person name="Culley D."/>
            <person name="Magnuson J.K."/>
            <person name="James T.Y."/>
            <person name="O'Malley M.A."/>
            <person name="Stajich J.E."/>
            <person name="Spatafora J.W."/>
            <person name="Visel A."/>
            <person name="Grigoriev I.V."/>
        </authorList>
    </citation>
    <scope>NUCLEOTIDE SEQUENCE [LARGE SCALE GENOMIC DNA]</scope>
    <source>
        <strain evidence="1 2">CBS 129021</strain>
    </source>
</reference>
<dbReference type="AlphaFoldDB" id="A0A1Y2DJE4"/>
<dbReference type="Proteomes" id="UP000193689">
    <property type="component" value="Unassembled WGS sequence"/>
</dbReference>
<dbReference type="RefSeq" id="XP_040711980.1">
    <property type="nucleotide sequence ID" value="XM_040861073.1"/>
</dbReference>
<dbReference type="OrthoDB" id="10404530at2759"/>
<accession>A0A1Y2DJE4</accession>
<gene>
    <name evidence="1" type="ORF">BCR38DRAFT_446151</name>
</gene>
<keyword evidence="2" id="KW-1185">Reference proteome</keyword>
<dbReference type="GeneID" id="63777285"/>
<dbReference type="EMBL" id="MCFJ01000014">
    <property type="protein sequence ID" value="ORY59286.1"/>
    <property type="molecule type" value="Genomic_DNA"/>
</dbReference>
<evidence type="ECO:0000313" key="2">
    <source>
        <dbReference type="Proteomes" id="UP000193689"/>
    </source>
</evidence>
<comment type="caution">
    <text evidence="1">The sequence shown here is derived from an EMBL/GenBank/DDBJ whole genome shotgun (WGS) entry which is preliminary data.</text>
</comment>
<evidence type="ECO:0000313" key="1">
    <source>
        <dbReference type="EMBL" id="ORY59286.1"/>
    </source>
</evidence>
<dbReference type="InParanoid" id="A0A1Y2DJE4"/>
<sequence length="187" mass="21459">MLLKEFHSTIRDPEKAFQIIDEVSELLKGVVVERRRALGEDSLDTLFAYRELITARTMRNMFQISQGSTKQIDWAKLEQRSKEISLSFESRLGSHHPQTLTCRLWWFAFAVLSEPEGSENVIKESKKIMQELLATQITKERLDESSRMRNILTSLLEQAGHGPLPMEMPEDLSRKVKGKGKMIGISP</sequence>
<organism evidence="1 2">
    <name type="scientific">Pseudomassariella vexata</name>
    <dbReference type="NCBI Taxonomy" id="1141098"/>
    <lineage>
        <taxon>Eukaryota</taxon>
        <taxon>Fungi</taxon>
        <taxon>Dikarya</taxon>
        <taxon>Ascomycota</taxon>
        <taxon>Pezizomycotina</taxon>
        <taxon>Sordariomycetes</taxon>
        <taxon>Xylariomycetidae</taxon>
        <taxon>Amphisphaeriales</taxon>
        <taxon>Pseudomassariaceae</taxon>
        <taxon>Pseudomassariella</taxon>
    </lineage>
</organism>
<proteinExistence type="predicted"/>
<name>A0A1Y2DJE4_9PEZI</name>